<feature type="compositionally biased region" description="Polar residues" evidence="1">
    <location>
        <begin position="110"/>
        <end position="119"/>
    </location>
</feature>
<feature type="region of interest" description="Disordered" evidence="1">
    <location>
        <begin position="233"/>
        <end position="271"/>
    </location>
</feature>
<comment type="caution">
    <text evidence="2">The sequence shown here is derived from an EMBL/GenBank/DDBJ whole genome shotgun (WGS) entry which is preliminary data.</text>
</comment>
<feature type="compositionally biased region" description="Basic and acidic residues" evidence="1">
    <location>
        <begin position="138"/>
        <end position="154"/>
    </location>
</feature>
<dbReference type="EMBL" id="BQNB010019636">
    <property type="protein sequence ID" value="GJT87411.1"/>
    <property type="molecule type" value="Genomic_DNA"/>
</dbReference>
<gene>
    <name evidence="2" type="ORF">Tco_1069128</name>
</gene>
<organism evidence="2 3">
    <name type="scientific">Tanacetum coccineum</name>
    <dbReference type="NCBI Taxonomy" id="301880"/>
    <lineage>
        <taxon>Eukaryota</taxon>
        <taxon>Viridiplantae</taxon>
        <taxon>Streptophyta</taxon>
        <taxon>Embryophyta</taxon>
        <taxon>Tracheophyta</taxon>
        <taxon>Spermatophyta</taxon>
        <taxon>Magnoliopsida</taxon>
        <taxon>eudicotyledons</taxon>
        <taxon>Gunneridae</taxon>
        <taxon>Pentapetalae</taxon>
        <taxon>asterids</taxon>
        <taxon>campanulids</taxon>
        <taxon>Asterales</taxon>
        <taxon>Asteraceae</taxon>
        <taxon>Asteroideae</taxon>
        <taxon>Anthemideae</taxon>
        <taxon>Anthemidinae</taxon>
        <taxon>Tanacetum</taxon>
    </lineage>
</organism>
<reference evidence="2" key="1">
    <citation type="journal article" date="2022" name="Int. J. Mol. Sci.">
        <title>Draft Genome of Tanacetum Coccineum: Genomic Comparison of Closely Related Tanacetum-Family Plants.</title>
        <authorList>
            <person name="Yamashiro T."/>
            <person name="Shiraishi A."/>
            <person name="Nakayama K."/>
            <person name="Satake H."/>
        </authorList>
    </citation>
    <scope>NUCLEOTIDE SEQUENCE</scope>
</reference>
<evidence type="ECO:0000256" key="1">
    <source>
        <dbReference type="SAM" id="MobiDB-lite"/>
    </source>
</evidence>
<feature type="compositionally biased region" description="Acidic residues" evidence="1">
    <location>
        <begin position="233"/>
        <end position="245"/>
    </location>
</feature>
<feature type="compositionally biased region" description="Polar residues" evidence="1">
    <location>
        <begin position="69"/>
        <end position="78"/>
    </location>
</feature>
<feature type="region of interest" description="Disordered" evidence="1">
    <location>
        <begin position="69"/>
        <end position="123"/>
    </location>
</feature>
<name>A0ABQ5HHV4_9ASTR</name>
<evidence type="ECO:0000313" key="3">
    <source>
        <dbReference type="Proteomes" id="UP001151760"/>
    </source>
</evidence>
<keyword evidence="3" id="KW-1185">Reference proteome</keyword>
<feature type="region of interest" description="Disordered" evidence="1">
    <location>
        <begin position="137"/>
        <end position="178"/>
    </location>
</feature>
<proteinExistence type="predicted"/>
<accession>A0ABQ5HHV4</accession>
<dbReference type="Proteomes" id="UP001151760">
    <property type="component" value="Unassembled WGS sequence"/>
</dbReference>
<sequence>MAANQAIEYAPQCGDLTVESLTFHNNNVVGYRWELILYWASEFNSPALCLLSPHMDKMLLGPDYTQDESFGSSPTILSPDSGPYADQKWKKLSPKTPAETKVTPPPSQWRYLSNPTQSPRAPYLIPKNAERNIQLWPRGDKDSEGLKPPADMEPKTTLVVDPSGTDAKYQADQTQSARLRYRSLTENKGKTSFKVEPDTQTLQLNTFADIQAFLLSEDELTQESDDDVLEAREDMDEDTQADEEEHQSPPDIDKPKQTHAQETQESDSDSFSHELKKYVNILPLTERQLVKYLRKVSQVLFNRLTEDQWEKHEEAVISYADLWASIEGYYEENVDHKEQSDKLVQETMDCLDKNSTDRAKLLKALNE</sequence>
<protein>
    <submittedName>
        <fullName evidence="2">Uncharacterized protein</fullName>
    </submittedName>
</protein>
<evidence type="ECO:0000313" key="2">
    <source>
        <dbReference type="EMBL" id="GJT87411.1"/>
    </source>
</evidence>
<feature type="compositionally biased region" description="Basic and acidic residues" evidence="1">
    <location>
        <begin position="246"/>
        <end position="256"/>
    </location>
</feature>
<reference evidence="2" key="2">
    <citation type="submission" date="2022-01" db="EMBL/GenBank/DDBJ databases">
        <authorList>
            <person name="Yamashiro T."/>
            <person name="Shiraishi A."/>
            <person name="Satake H."/>
            <person name="Nakayama K."/>
        </authorList>
    </citation>
    <scope>NUCLEOTIDE SEQUENCE</scope>
</reference>
<feature type="non-terminal residue" evidence="2">
    <location>
        <position position="367"/>
    </location>
</feature>